<protein>
    <submittedName>
        <fullName evidence="1">Uncharacterized protein</fullName>
    </submittedName>
</protein>
<keyword evidence="2" id="KW-1185">Reference proteome</keyword>
<gene>
    <name evidence="1" type="ORF">J2S57_003824</name>
</gene>
<dbReference type="Proteomes" id="UP001235712">
    <property type="component" value="Unassembled WGS sequence"/>
</dbReference>
<comment type="caution">
    <text evidence="1">The sequence shown here is derived from an EMBL/GenBank/DDBJ whole genome shotgun (WGS) entry which is preliminary data.</text>
</comment>
<sequence>MQTILAPVSPLPELPRVVARTTTAVDELLADSSVPFDDRMTLALARVAVMYADLQRLAAAAVPATTRTVVIDLGARAVSA</sequence>
<dbReference type="RefSeq" id="WP_307244886.1">
    <property type="nucleotide sequence ID" value="NZ_JAUSQZ010000001.1"/>
</dbReference>
<accession>A0ABT9P7B1</accession>
<evidence type="ECO:0000313" key="1">
    <source>
        <dbReference type="EMBL" id="MDP9828075.1"/>
    </source>
</evidence>
<name>A0ABT9P7B1_9ACTN</name>
<reference evidence="1 2" key="1">
    <citation type="submission" date="2023-07" db="EMBL/GenBank/DDBJ databases">
        <title>Sequencing the genomes of 1000 actinobacteria strains.</title>
        <authorList>
            <person name="Klenk H.-P."/>
        </authorList>
    </citation>
    <scope>NUCLEOTIDE SEQUENCE [LARGE SCALE GENOMIC DNA]</scope>
    <source>
        <strain evidence="1 2">DSM 44388</strain>
    </source>
</reference>
<evidence type="ECO:0000313" key="2">
    <source>
        <dbReference type="Proteomes" id="UP001235712"/>
    </source>
</evidence>
<organism evidence="1 2">
    <name type="scientific">Kineosporia succinea</name>
    <dbReference type="NCBI Taxonomy" id="84632"/>
    <lineage>
        <taxon>Bacteria</taxon>
        <taxon>Bacillati</taxon>
        <taxon>Actinomycetota</taxon>
        <taxon>Actinomycetes</taxon>
        <taxon>Kineosporiales</taxon>
        <taxon>Kineosporiaceae</taxon>
        <taxon>Kineosporia</taxon>
    </lineage>
</organism>
<proteinExistence type="predicted"/>
<dbReference type="EMBL" id="JAUSQZ010000001">
    <property type="protein sequence ID" value="MDP9828075.1"/>
    <property type="molecule type" value="Genomic_DNA"/>
</dbReference>